<keyword evidence="1" id="KW-0812">Transmembrane</keyword>
<reference evidence="2 3" key="1">
    <citation type="submission" date="2020-11" db="EMBL/GenBank/DDBJ databases">
        <title>genome sequence of strain KACC 18849.</title>
        <authorList>
            <person name="Gao J."/>
            <person name="Zhang X."/>
        </authorList>
    </citation>
    <scope>NUCLEOTIDE SEQUENCE [LARGE SCALE GENOMIC DNA]</scope>
    <source>
        <strain evidence="2 3">KACC 18849</strain>
    </source>
</reference>
<keyword evidence="1" id="KW-0472">Membrane</keyword>
<proteinExistence type="predicted"/>
<evidence type="ECO:0000313" key="3">
    <source>
        <dbReference type="Proteomes" id="UP000639859"/>
    </source>
</evidence>
<name>A0ABS0T319_9CAUL</name>
<comment type="caution">
    <text evidence="2">The sequence shown here is derived from an EMBL/GenBank/DDBJ whole genome shotgun (WGS) entry which is preliminary data.</text>
</comment>
<accession>A0ABS0T319</accession>
<protein>
    <submittedName>
        <fullName evidence="2">Uncharacterized protein</fullName>
    </submittedName>
</protein>
<dbReference type="Proteomes" id="UP000639859">
    <property type="component" value="Unassembled WGS sequence"/>
</dbReference>
<organism evidence="2 3">
    <name type="scientific">Caulobacter hibisci</name>
    <dbReference type="NCBI Taxonomy" id="2035993"/>
    <lineage>
        <taxon>Bacteria</taxon>
        <taxon>Pseudomonadati</taxon>
        <taxon>Pseudomonadota</taxon>
        <taxon>Alphaproteobacteria</taxon>
        <taxon>Caulobacterales</taxon>
        <taxon>Caulobacteraceae</taxon>
        <taxon>Caulobacter</taxon>
    </lineage>
</organism>
<gene>
    <name evidence="2" type="ORF">I4Q42_16585</name>
</gene>
<evidence type="ECO:0000256" key="1">
    <source>
        <dbReference type="SAM" id="Phobius"/>
    </source>
</evidence>
<dbReference type="EMBL" id="JADWOX010000012">
    <property type="protein sequence ID" value="MBI1685288.1"/>
    <property type="molecule type" value="Genomic_DNA"/>
</dbReference>
<feature type="transmembrane region" description="Helical" evidence="1">
    <location>
        <begin position="6"/>
        <end position="27"/>
    </location>
</feature>
<evidence type="ECO:0000313" key="2">
    <source>
        <dbReference type="EMBL" id="MBI1685288.1"/>
    </source>
</evidence>
<keyword evidence="3" id="KW-1185">Reference proteome</keyword>
<sequence>MPLQLFLTAAPVAFAVVAGGFSLFQWLMSQRARSDERDDELLAWGAKVMDAMAELETLCANPAGLWPGVEFDRRRLALAAALSSLVDQGRMFFPNVQSTGQQRGDKPEAYRGSRVVILDQVIVGYDVAHLIPQAGPERKALLQQPLRDARREFVSLLQKEVGSSRRSSAAVRQTRPAIKIRLEDLR</sequence>
<keyword evidence="1" id="KW-1133">Transmembrane helix</keyword>
<dbReference type="RefSeq" id="WP_198577196.1">
    <property type="nucleotide sequence ID" value="NZ_JADWOX010000012.1"/>
</dbReference>